<dbReference type="SUPFAM" id="SSF56112">
    <property type="entry name" value="Protein kinase-like (PK-like)"/>
    <property type="match status" value="1"/>
</dbReference>
<dbReference type="PROSITE" id="PS00107">
    <property type="entry name" value="PROTEIN_KINASE_ATP"/>
    <property type="match status" value="1"/>
</dbReference>
<dbReference type="GO" id="GO:0016020">
    <property type="term" value="C:membrane"/>
    <property type="evidence" value="ECO:0007669"/>
    <property type="project" value="UniProtKB-SubCell"/>
</dbReference>
<dbReference type="InterPro" id="IPR013210">
    <property type="entry name" value="LRR_N_plant-typ"/>
</dbReference>
<dbReference type="PANTHER" id="PTHR48056">
    <property type="entry name" value="LRR RECEPTOR-LIKE SERINE/THREONINE-PROTEIN KINASE-RELATED"/>
    <property type="match status" value="1"/>
</dbReference>
<dbReference type="SMART" id="SM00369">
    <property type="entry name" value="LRR_TYP"/>
    <property type="match status" value="7"/>
</dbReference>
<reference evidence="18" key="1">
    <citation type="submission" date="2024-03" db="EMBL/GenBank/DDBJ databases">
        <title>WGS assembly of Saponaria officinalis var. Norfolk2.</title>
        <authorList>
            <person name="Jenkins J."/>
            <person name="Shu S."/>
            <person name="Grimwood J."/>
            <person name="Barry K."/>
            <person name="Goodstein D."/>
            <person name="Schmutz J."/>
            <person name="Leebens-Mack J."/>
            <person name="Osbourn A."/>
        </authorList>
    </citation>
    <scope>NUCLEOTIDE SEQUENCE [LARGE SCALE GENOMIC DNA]</scope>
    <source>
        <strain evidence="18">JIC</strain>
    </source>
</reference>
<keyword evidence="11 15" id="KW-1133">Transmembrane helix</keyword>
<dbReference type="Gene3D" id="3.80.10.10">
    <property type="entry name" value="Ribonuclease Inhibitor"/>
    <property type="match status" value="3"/>
</dbReference>
<evidence type="ECO:0000256" key="3">
    <source>
        <dbReference type="ARBA" id="ARBA00022614"/>
    </source>
</evidence>
<keyword evidence="10 14" id="KW-0067">ATP-binding</keyword>
<keyword evidence="9" id="KW-0418">Kinase</keyword>
<evidence type="ECO:0000256" key="15">
    <source>
        <dbReference type="SAM" id="Phobius"/>
    </source>
</evidence>
<feature type="chain" id="PRO_5043475060" description="Protein kinase domain-containing protein" evidence="16">
    <location>
        <begin position="27"/>
        <end position="1028"/>
    </location>
</feature>
<dbReference type="GO" id="GO:0005524">
    <property type="term" value="F:ATP binding"/>
    <property type="evidence" value="ECO:0007669"/>
    <property type="project" value="UniProtKB-UniRule"/>
</dbReference>
<dbReference type="InterPro" id="IPR000719">
    <property type="entry name" value="Prot_kinase_dom"/>
</dbReference>
<dbReference type="InterPro" id="IPR050647">
    <property type="entry name" value="Plant_LRR-RLKs"/>
</dbReference>
<comment type="subcellular location">
    <subcellularLocation>
        <location evidence="1">Membrane</location>
        <topology evidence="1">Single-pass membrane protein</topology>
    </subcellularLocation>
</comment>
<dbReference type="CDD" id="cd14066">
    <property type="entry name" value="STKc_IRAK"/>
    <property type="match status" value="1"/>
</dbReference>
<dbReference type="GO" id="GO:0004672">
    <property type="term" value="F:protein kinase activity"/>
    <property type="evidence" value="ECO:0007669"/>
    <property type="project" value="InterPro"/>
</dbReference>
<keyword evidence="7" id="KW-0677">Repeat</keyword>
<evidence type="ECO:0000256" key="10">
    <source>
        <dbReference type="ARBA" id="ARBA00022840"/>
    </source>
</evidence>
<dbReference type="Pfam" id="PF13855">
    <property type="entry name" value="LRR_8"/>
    <property type="match status" value="1"/>
</dbReference>
<organism evidence="18 19">
    <name type="scientific">Saponaria officinalis</name>
    <name type="common">Common soapwort</name>
    <name type="synonym">Lychnis saponaria</name>
    <dbReference type="NCBI Taxonomy" id="3572"/>
    <lineage>
        <taxon>Eukaryota</taxon>
        <taxon>Viridiplantae</taxon>
        <taxon>Streptophyta</taxon>
        <taxon>Embryophyta</taxon>
        <taxon>Tracheophyta</taxon>
        <taxon>Spermatophyta</taxon>
        <taxon>Magnoliopsida</taxon>
        <taxon>eudicotyledons</taxon>
        <taxon>Gunneridae</taxon>
        <taxon>Pentapetalae</taxon>
        <taxon>Caryophyllales</taxon>
        <taxon>Caryophyllaceae</taxon>
        <taxon>Caryophylleae</taxon>
        <taxon>Saponaria</taxon>
    </lineage>
</organism>
<feature type="signal peptide" evidence="16">
    <location>
        <begin position="1"/>
        <end position="26"/>
    </location>
</feature>
<dbReference type="AlphaFoldDB" id="A0AAW1I369"/>
<keyword evidence="5 15" id="KW-0812">Transmembrane</keyword>
<evidence type="ECO:0000259" key="17">
    <source>
        <dbReference type="PROSITE" id="PS50011"/>
    </source>
</evidence>
<feature type="transmembrane region" description="Helical" evidence="15">
    <location>
        <begin position="635"/>
        <end position="658"/>
    </location>
</feature>
<evidence type="ECO:0000256" key="14">
    <source>
        <dbReference type="PROSITE-ProRule" id="PRU10141"/>
    </source>
</evidence>
<dbReference type="SUPFAM" id="SSF52047">
    <property type="entry name" value="RNI-like"/>
    <property type="match status" value="1"/>
</dbReference>
<evidence type="ECO:0000256" key="1">
    <source>
        <dbReference type="ARBA" id="ARBA00004167"/>
    </source>
</evidence>
<dbReference type="InterPro" id="IPR011009">
    <property type="entry name" value="Kinase-like_dom_sf"/>
</dbReference>
<evidence type="ECO:0000313" key="19">
    <source>
        <dbReference type="Proteomes" id="UP001443914"/>
    </source>
</evidence>
<evidence type="ECO:0000256" key="13">
    <source>
        <dbReference type="ARBA" id="ARBA00023180"/>
    </source>
</evidence>
<accession>A0AAW1I369</accession>
<evidence type="ECO:0000256" key="12">
    <source>
        <dbReference type="ARBA" id="ARBA00023136"/>
    </source>
</evidence>
<keyword evidence="19" id="KW-1185">Reference proteome</keyword>
<dbReference type="GO" id="GO:0033612">
    <property type="term" value="F:receptor serine/threonine kinase binding"/>
    <property type="evidence" value="ECO:0007669"/>
    <property type="project" value="TreeGrafter"/>
</dbReference>
<dbReference type="Proteomes" id="UP001443914">
    <property type="component" value="Unassembled WGS sequence"/>
</dbReference>
<keyword evidence="8 14" id="KW-0547">Nucleotide-binding</keyword>
<keyword evidence="3" id="KW-0433">Leucine-rich repeat</keyword>
<dbReference type="SUPFAM" id="SSF52058">
    <property type="entry name" value="L domain-like"/>
    <property type="match status" value="1"/>
</dbReference>
<evidence type="ECO:0000256" key="5">
    <source>
        <dbReference type="ARBA" id="ARBA00022692"/>
    </source>
</evidence>
<dbReference type="InterPro" id="IPR003591">
    <property type="entry name" value="Leu-rich_rpt_typical-subtyp"/>
</dbReference>
<dbReference type="PROSITE" id="PS00108">
    <property type="entry name" value="PROTEIN_KINASE_ST"/>
    <property type="match status" value="1"/>
</dbReference>
<evidence type="ECO:0000256" key="9">
    <source>
        <dbReference type="ARBA" id="ARBA00022777"/>
    </source>
</evidence>
<feature type="domain" description="Protein kinase" evidence="17">
    <location>
        <begin position="692"/>
        <end position="983"/>
    </location>
</feature>
<dbReference type="PANTHER" id="PTHR48056:SF29">
    <property type="entry name" value="RECEPTOR-LIKE PROTEIN KINASE HSL1"/>
    <property type="match status" value="1"/>
</dbReference>
<keyword evidence="6 16" id="KW-0732">Signal</keyword>
<evidence type="ECO:0000256" key="2">
    <source>
        <dbReference type="ARBA" id="ARBA00008684"/>
    </source>
</evidence>
<dbReference type="InterPro" id="IPR017441">
    <property type="entry name" value="Protein_kinase_ATP_BS"/>
</dbReference>
<dbReference type="Pfam" id="PF00069">
    <property type="entry name" value="Pkinase"/>
    <property type="match status" value="1"/>
</dbReference>
<dbReference type="InterPro" id="IPR032675">
    <property type="entry name" value="LRR_dom_sf"/>
</dbReference>
<dbReference type="SMART" id="SM00220">
    <property type="entry name" value="S_TKc"/>
    <property type="match status" value="1"/>
</dbReference>
<dbReference type="Pfam" id="PF00560">
    <property type="entry name" value="LRR_1"/>
    <property type="match status" value="5"/>
</dbReference>
<evidence type="ECO:0000256" key="16">
    <source>
        <dbReference type="SAM" id="SignalP"/>
    </source>
</evidence>
<evidence type="ECO:0000313" key="18">
    <source>
        <dbReference type="EMBL" id="KAK9683822.1"/>
    </source>
</evidence>
<dbReference type="GO" id="GO:0009791">
    <property type="term" value="P:post-embryonic development"/>
    <property type="evidence" value="ECO:0007669"/>
    <property type="project" value="UniProtKB-ARBA"/>
</dbReference>
<dbReference type="PROSITE" id="PS50011">
    <property type="entry name" value="PROTEIN_KINASE_DOM"/>
    <property type="match status" value="1"/>
</dbReference>
<gene>
    <name evidence="18" type="ORF">RND81_10G167200</name>
</gene>
<evidence type="ECO:0000256" key="11">
    <source>
        <dbReference type="ARBA" id="ARBA00022989"/>
    </source>
</evidence>
<dbReference type="InterPro" id="IPR001611">
    <property type="entry name" value="Leu-rich_rpt"/>
</dbReference>
<keyword evidence="13" id="KW-0325">Glycoprotein</keyword>
<evidence type="ECO:0000256" key="4">
    <source>
        <dbReference type="ARBA" id="ARBA00022679"/>
    </source>
</evidence>
<evidence type="ECO:0000256" key="6">
    <source>
        <dbReference type="ARBA" id="ARBA00022729"/>
    </source>
</evidence>
<dbReference type="Gene3D" id="1.10.510.10">
    <property type="entry name" value="Transferase(Phosphotransferase) domain 1"/>
    <property type="match status" value="1"/>
</dbReference>
<keyword evidence="4" id="KW-0808">Transferase</keyword>
<dbReference type="FunFam" id="3.80.10.10:FF:000095">
    <property type="entry name" value="LRR receptor-like serine/threonine-protein kinase GSO1"/>
    <property type="match status" value="1"/>
</dbReference>
<proteinExistence type="inferred from homology"/>
<dbReference type="FunFam" id="1.10.510.10:FF:000714">
    <property type="entry name" value="Kinase family with leucine-rich repeat domain-containing protein"/>
    <property type="match status" value="1"/>
</dbReference>
<evidence type="ECO:0000256" key="7">
    <source>
        <dbReference type="ARBA" id="ARBA00022737"/>
    </source>
</evidence>
<keyword evidence="12 15" id="KW-0472">Membrane</keyword>
<dbReference type="InterPro" id="IPR008271">
    <property type="entry name" value="Ser/Thr_kinase_AS"/>
</dbReference>
<dbReference type="PROSITE" id="PS51450">
    <property type="entry name" value="LRR"/>
    <property type="match status" value="1"/>
</dbReference>
<comment type="caution">
    <text evidence="18">The sequence shown here is derived from an EMBL/GenBank/DDBJ whole genome shotgun (WGS) entry which is preliminary data.</text>
</comment>
<comment type="similarity">
    <text evidence="2">Belongs to the protein kinase superfamily. Ser/Thr protein kinase family.</text>
</comment>
<dbReference type="Pfam" id="PF08263">
    <property type="entry name" value="LRRNT_2"/>
    <property type="match status" value="1"/>
</dbReference>
<dbReference type="Gene3D" id="3.30.200.20">
    <property type="entry name" value="Phosphorylase Kinase, domain 1"/>
    <property type="match status" value="1"/>
</dbReference>
<evidence type="ECO:0000256" key="8">
    <source>
        <dbReference type="ARBA" id="ARBA00022741"/>
    </source>
</evidence>
<dbReference type="FunFam" id="3.80.10.10:FF:000233">
    <property type="entry name" value="Leucine-rich repeat receptor-like protein kinase TDR"/>
    <property type="match status" value="1"/>
</dbReference>
<sequence>MTQIPPKILPFLFTLFFTSIPILVISQGLTNDQSILLKIKQQWKNQPSMNSWNSTTSHCLWLGVHCGLGHDTVTGLFLGSQNIGGEIPTSICDLKNLTTFDVSNNNIGGTFPTFFRKCTALQTLNISQNYFVGFLPNDINNKLPSNIQHIDISGNNFTGDIPSSLGQINGLKTLHFEQNLFNGTYPYELGNLENLEELVLADNPFSPMNLPEEFGKLKILKLLWMSRCNLKGEIPKSFGNLSSLEHLDLVGNNLVGEIPSGLFLLKNLSYFYLYKNNLSGGIPSKIEFLNMVELDVSMNYLMTGPIPEEISKLSKLEVLALFNNKFSGVLPASIGLMPSLKRLKLFNNAFYGPLPQELGLHSKLEGFEVANNGFTGKLPEHLCANGALLGVVAFNNKLNGTIPTSLGKCNSLLVVELYDNGMSGEVPEGLWTLESMSAMQLSNNQFSGQLPKKLAWNMTRVEIENNRFSGEIPETVGDWGDLVVFKASNNMISGTIPLELTSLSQLNSLQLGGNQLTGELPSEIISWNNLNSLNLSNNQLSGLIPPVLGSLPVLNYLDLSNNRFSGQIPPEIGQLKLTSLNLSDNNFDGRVPLGLDNNAYVDSFRSTNLCSDGGVSDLPKCSIFRQKSKNLSSKYLALVLVLVLVAFLGTSYFTFYLIGEFRRRKHNQYLDTWKLTSFHKLDFTEEKVLANLDECNMIGSGGSGQVYRIPVNGSGGVVAVKRIWNNKKMNTTLEKEFLAEVMILGTIRHMNIVKLLCCISCESSKLLVYEYMKNRSLDQWIHESRRQPVSSVNGAVHHVVLDWPARLKIAIDAAQGLSYMHHDCSPAIIHRDVKSSNILLDSEFNAKIADFGLAKILVKPGGEPNTVSAVAGSFGYMAPEYCYTTKVNEKIDVYSFGVVLLELVTGKEPQTGDEHSNLAEWAWKYYNEGHSISDILDKEVNDVEYVEEMRNVFKIGLMCTSTLPSSRPTMKEVLQVLKRCSVLEGSGRAKKGNARDARDASPLLESGYYISSCKNSKKGEDDDDYNMV</sequence>
<dbReference type="EMBL" id="JBDFQZ010000010">
    <property type="protein sequence ID" value="KAK9683822.1"/>
    <property type="molecule type" value="Genomic_DNA"/>
</dbReference>
<dbReference type="FunFam" id="3.30.200.20:FF:000512">
    <property type="entry name" value="Receptor-like protein kinase HSL1"/>
    <property type="match status" value="1"/>
</dbReference>
<feature type="binding site" evidence="14">
    <location>
        <position position="721"/>
    </location>
    <ligand>
        <name>ATP</name>
        <dbReference type="ChEBI" id="CHEBI:30616"/>
    </ligand>
</feature>
<name>A0AAW1I369_SAPOF</name>
<protein>
    <recommendedName>
        <fullName evidence="17">Protein kinase domain-containing protein</fullName>
    </recommendedName>
</protein>